<dbReference type="InterPro" id="IPR036249">
    <property type="entry name" value="Thioredoxin-like_sf"/>
</dbReference>
<keyword evidence="3" id="KW-1185">Reference proteome</keyword>
<proteinExistence type="predicted"/>
<evidence type="ECO:0000259" key="1">
    <source>
        <dbReference type="Pfam" id="PF03190"/>
    </source>
</evidence>
<dbReference type="SUPFAM" id="SSF48208">
    <property type="entry name" value="Six-hairpin glycosidases"/>
    <property type="match status" value="1"/>
</dbReference>
<dbReference type="HOGENOM" id="CLU_014051_4_1_7"/>
<reference evidence="3" key="1">
    <citation type="journal article" date="2015" name="Genome Announc.">
        <title>High-Quality Draft Genome Sequence of Desulfovibrio carbinoliphilus FW-101-2B, an Organic Acid-Oxidizing Sulfate-Reducing Bacterium Isolated from Uranium(VI)-Contaminated Groundwater.</title>
        <authorList>
            <person name="Ramsay B.D."/>
            <person name="Hwang C."/>
            <person name="Woo H.L."/>
            <person name="Carroll S.L."/>
            <person name="Lucas S."/>
            <person name="Han J."/>
            <person name="Lapidus A.L."/>
            <person name="Cheng J.F."/>
            <person name="Goodwin L.A."/>
            <person name="Pitluck S."/>
            <person name="Peters L."/>
            <person name="Chertkov O."/>
            <person name="Held B."/>
            <person name="Detter J.C."/>
            <person name="Han C.S."/>
            <person name="Tapia R."/>
            <person name="Land M.L."/>
            <person name="Hauser L.J."/>
            <person name="Kyrpides N.C."/>
            <person name="Ivanova N.N."/>
            <person name="Mikhailova N."/>
            <person name="Pagani I."/>
            <person name="Woyke T."/>
            <person name="Arkin A.P."/>
            <person name="Dehal P."/>
            <person name="Chivian D."/>
            <person name="Criddle C.S."/>
            <person name="Wu W."/>
            <person name="Chakraborty R."/>
            <person name="Hazen T.C."/>
            <person name="Fields M.W."/>
        </authorList>
    </citation>
    <scope>NUCLEOTIDE SEQUENCE [LARGE SCALE GENOMIC DNA]</scope>
    <source>
        <strain evidence="3">FW-101-2B</strain>
    </source>
</reference>
<feature type="domain" description="Spermatogenesis-associated protein 20-like TRX" evidence="1">
    <location>
        <begin position="35"/>
        <end position="195"/>
    </location>
</feature>
<dbReference type="CDD" id="cd02955">
    <property type="entry name" value="SSP411"/>
    <property type="match status" value="1"/>
</dbReference>
<dbReference type="PANTHER" id="PTHR42899">
    <property type="entry name" value="SPERMATOGENESIS-ASSOCIATED PROTEIN 20"/>
    <property type="match status" value="1"/>
</dbReference>
<dbReference type="Proteomes" id="UP000004662">
    <property type="component" value="Chromosome"/>
</dbReference>
<protein>
    <recommendedName>
        <fullName evidence="1">Spermatogenesis-associated protein 20-like TRX domain-containing protein</fullName>
    </recommendedName>
</protein>
<dbReference type="InterPro" id="IPR008928">
    <property type="entry name" value="6-hairpin_glycosidase_sf"/>
</dbReference>
<accession>G7QE44</accession>
<dbReference type="InterPro" id="IPR024705">
    <property type="entry name" value="Ssp411"/>
</dbReference>
<dbReference type="InterPro" id="IPR004879">
    <property type="entry name" value="Ssp411-like_TRX"/>
</dbReference>
<dbReference type="Gene3D" id="3.40.30.10">
    <property type="entry name" value="Glutaredoxin"/>
    <property type="match status" value="1"/>
</dbReference>
<dbReference type="Pfam" id="PF03190">
    <property type="entry name" value="Thioredox_DsbH"/>
    <property type="match status" value="1"/>
</dbReference>
<dbReference type="Gene3D" id="1.50.10.10">
    <property type="match status" value="2"/>
</dbReference>
<dbReference type="InterPro" id="IPR012341">
    <property type="entry name" value="6hp_glycosidase-like_sf"/>
</dbReference>
<dbReference type="PANTHER" id="PTHR42899:SF1">
    <property type="entry name" value="SPERMATOGENESIS-ASSOCIATED PROTEIN 20"/>
    <property type="match status" value="1"/>
</dbReference>
<evidence type="ECO:0000313" key="2">
    <source>
        <dbReference type="EMBL" id="EHJ46700.1"/>
    </source>
</evidence>
<name>G7QE44_9BACT</name>
<organism evidence="2 3">
    <name type="scientific">Solidesulfovibrio carbinoliphilus subsp. oakridgensis</name>
    <dbReference type="NCBI Taxonomy" id="694327"/>
    <lineage>
        <taxon>Bacteria</taxon>
        <taxon>Pseudomonadati</taxon>
        <taxon>Thermodesulfobacteriota</taxon>
        <taxon>Desulfovibrionia</taxon>
        <taxon>Desulfovibrionales</taxon>
        <taxon>Desulfovibrionaceae</taxon>
        <taxon>Solidesulfovibrio</taxon>
    </lineage>
</organism>
<dbReference type="GO" id="GO:0005975">
    <property type="term" value="P:carbohydrate metabolic process"/>
    <property type="evidence" value="ECO:0007669"/>
    <property type="project" value="InterPro"/>
</dbReference>
<dbReference type="STRING" id="694327.DFW101_0683"/>
<evidence type="ECO:0000313" key="3">
    <source>
        <dbReference type="Proteomes" id="UP000004662"/>
    </source>
</evidence>
<gene>
    <name evidence="2" type="ORF">DFW101_0683</name>
</gene>
<dbReference type="EMBL" id="CM001368">
    <property type="protein sequence ID" value="EHJ46700.1"/>
    <property type="molecule type" value="Genomic_DNA"/>
</dbReference>
<dbReference type="PIRSF" id="PIRSF006402">
    <property type="entry name" value="UCP006402_thioredoxin"/>
    <property type="match status" value="1"/>
</dbReference>
<dbReference type="eggNOG" id="COG1331">
    <property type="taxonomic scope" value="Bacteria"/>
</dbReference>
<dbReference type="AlphaFoldDB" id="G7QE44"/>
<dbReference type="SUPFAM" id="SSF52833">
    <property type="entry name" value="Thioredoxin-like"/>
    <property type="match status" value="1"/>
</dbReference>
<sequence>MGGAGFGRPRGQERLQNRVSLVEGAMEAAMEPKANRLITEKSPYLQQHAHNPVDWYPWGEEAFALARAEDKPIFLSIGYSTCHWCHVMEHESFEDEDIAALMRATVVAVKVDREERPDLDNLYMTFCQALTGRGGWPLNVFLTPDGQPFFAGTYFPKESGFGRTGMRELLQRVHMAWTSNRQAVIGNATQILDAVRSQLEARDAGETAEPGEAQLDAARNELAAAYDAANGGFGGAPKFPSPHNLLFLLREFRRTGREENLAMVTATLDAMRRGGVFDQIGLGLHRYSTDAHWFVPHFEKMLYDQALTAMAATEAYLATGDAEWRRMARDIFEYVHRDLTGPDGAFYSAEDADSEGVEGKFYVWTESEIRAVLAGDEAGLFMDVYGIAPGGNFHDEATGQATGANIPFLEEPIAAVAGKKGLGPAELASRLERSRELLLAARQKRVRPLCDDKVLTDMNGLMIAALAKAARAFDDEELAGRAKRASDFLLAKMLLPDSRLLHRLRLGEAAVTGMLDDYAFLAWGLLELYQTVFDPAYLAQAVALAKAMVRHFGDAAGGLFLTPDDGEALLLRQKTYYDAAIPSGNSVAFLVLTTLYRLTGEKSFMEEASRLARAAGPWVAGHPSGFTFFLCGLSQMLAPSAEVTIAGDPDAPDTHALARALFERYLPEVAVVLRPAGEEPNDEPDIVALAPFTRFQLPMGDRAAAHVCRAGSCQPPTPDPAAMLALLDKGKPGAAGG</sequence>